<feature type="transmembrane region" description="Helical" evidence="1">
    <location>
        <begin position="307"/>
        <end position="324"/>
    </location>
</feature>
<keyword evidence="3" id="KW-1185">Reference proteome</keyword>
<name>G0QVT6_ICHMU</name>
<dbReference type="InParanoid" id="G0QVT6"/>
<protein>
    <submittedName>
        <fullName evidence="2">MIR domain protein</fullName>
    </submittedName>
</protein>
<feature type="transmembrane region" description="Helical" evidence="1">
    <location>
        <begin position="278"/>
        <end position="295"/>
    </location>
</feature>
<evidence type="ECO:0000256" key="1">
    <source>
        <dbReference type="SAM" id="Phobius"/>
    </source>
</evidence>
<accession>G0QVT6</accession>
<organism evidence="2 3">
    <name type="scientific">Ichthyophthirius multifiliis</name>
    <name type="common">White spot disease agent</name>
    <name type="synonym">Ich</name>
    <dbReference type="NCBI Taxonomy" id="5932"/>
    <lineage>
        <taxon>Eukaryota</taxon>
        <taxon>Sar</taxon>
        <taxon>Alveolata</taxon>
        <taxon>Ciliophora</taxon>
        <taxon>Intramacronucleata</taxon>
        <taxon>Oligohymenophorea</taxon>
        <taxon>Hymenostomatida</taxon>
        <taxon>Ophryoglenina</taxon>
        <taxon>Ichthyophthirius</taxon>
    </lineage>
</organism>
<keyword evidence="1" id="KW-0812">Transmembrane</keyword>
<dbReference type="GeneID" id="14906790"/>
<dbReference type="AlphaFoldDB" id="G0QVT6"/>
<keyword evidence="1" id="KW-1133">Transmembrane helix</keyword>
<proteinExistence type="predicted"/>
<keyword evidence="1" id="KW-0472">Membrane</keyword>
<evidence type="ECO:0000313" key="3">
    <source>
        <dbReference type="Proteomes" id="UP000008983"/>
    </source>
</evidence>
<dbReference type="STRING" id="857967.G0QVT6"/>
<sequence length="394" mass="47824">MLNLLLELNLFNILGRQKDYFLIVQYLIKLIAYDKINIIFSSTSYYQAYESSVERQNQKNKLMNMKINVNINLNKDMFNIFQENDEEISEQDESNLQYGILNSNQCKIDENLLYNNPLMRGFLKINSSLHSLGIDDNDKLNMDIKIKLQICDIFEQFLNMRQDYLIQNVMHWFSKNIIDRMNKEEIRDDQSLQQAFDEGFSKIFPNISKTGFQELDERYKPKDINQLNQILNYKQFFKNLRIEKDKQSKLNSFVFQSFTSNTQILYFYLQKIKKTNKMSFLIQIVYQVFLTVKLYNKKKRKRILRFLFYLIYCKLFFLSIILNLKRKYFQLFQDYLIKDKNLKIIQINYKLFLMMIEKNYIKFQKMKDIILQNVQKRPKFGLYNSLIIMIITKR</sequence>
<dbReference type="Proteomes" id="UP000008983">
    <property type="component" value="Unassembled WGS sequence"/>
</dbReference>
<evidence type="ECO:0000313" key="2">
    <source>
        <dbReference type="EMBL" id="EGR30674.1"/>
    </source>
</evidence>
<dbReference type="RefSeq" id="XP_004032261.1">
    <property type="nucleotide sequence ID" value="XM_004032213.1"/>
</dbReference>
<gene>
    <name evidence="2" type="ORF">IMG5_126300</name>
</gene>
<dbReference type="EMBL" id="GL983960">
    <property type="protein sequence ID" value="EGR30674.1"/>
    <property type="molecule type" value="Genomic_DNA"/>
</dbReference>
<reference evidence="2 3" key="1">
    <citation type="submission" date="2011-07" db="EMBL/GenBank/DDBJ databases">
        <authorList>
            <person name="Coyne R."/>
            <person name="Brami D."/>
            <person name="Johnson J."/>
            <person name="Hostetler J."/>
            <person name="Hannick L."/>
            <person name="Clark T."/>
            <person name="Cassidy-Hanley D."/>
            <person name="Inman J."/>
        </authorList>
    </citation>
    <scope>NUCLEOTIDE SEQUENCE [LARGE SCALE GENOMIC DNA]</scope>
    <source>
        <strain evidence="2 3">G5</strain>
    </source>
</reference>